<accession>A0ABV5LXL3</accession>
<dbReference type="Pfam" id="PF10091">
    <property type="entry name" value="Glycoamylase"/>
    <property type="match status" value="1"/>
</dbReference>
<dbReference type="RefSeq" id="WP_380134286.1">
    <property type="nucleotide sequence ID" value="NZ_JBHLUI010000001.1"/>
</dbReference>
<dbReference type="Gene3D" id="1.50.10.140">
    <property type="match status" value="1"/>
</dbReference>
<dbReference type="EMBL" id="JBHMDM010000012">
    <property type="protein sequence ID" value="MFB9378832.1"/>
    <property type="molecule type" value="Genomic_DNA"/>
</dbReference>
<gene>
    <name evidence="2" type="ORF">ACFFVI_17880</name>
</gene>
<protein>
    <submittedName>
        <fullName evidence="2">Glucoamylase family protein</fullName>
    </submittedName>
</protein>
<feature type="domain" description="Glycoamylase-like" evidence="1">
    <location>
        <begin position="194"/>
        <end position="411"/>
    </location>
</feature>
<evidence type="ECO:0000313" key="2">
    <source>
        <dbReference type="EMBL" id="MFB9378832.1"/>
    </source>
</evidence>
<dbReference type="InterPro" id="IPR019282">
    <property type="entry name" value="Glycoamylase-like_cons_dom"/>
</dbReference>
<proteinExistence type="predicted"/>
<name>A0ABV5LXL3_9ACTN</name>
<evidence type="ECO:0000259" key="1">
    <source>
        <dbReference type="Pfam" id="PF10091"/>
    </source>
</evidence>
<keyword evidence="3" id="KW-1185">Reference proteome</keyword>
<organism evidence="2 3">
    <name type="scientific">Kineococcus gynurae</name>
    <dbReference type="NCBI Taxonomy" id="452979"/>
    <lineage>
        <taxon>Bacteria</taxon>
        <taxon>Bacillati</taxon>
        <taxon>Actinomycetota</taxon>
        <taxon>Actinomycetes</taxon>
        <taxon>Kineosporiales</taxon>
        <taxon>Kineosporiaceae</taxon>
        <taxon>Kineococcus</taxon>
    </lineage>
</organism>
<evidence type="ECO:0000313" key="3">
    <source>
        <dbReference type="Proteomes" id="UP001589748"/>
    </source>
</evidence>
<dbReference type="Proteomes" id="UP001589748">
    <property type="component" value="Unassembled WGS sequence"/>
</dbReference>
<comment type="caution">
    <text evidence="2">The sequence shown here is derived from an EMBL/GenBank/DDBJ whole genome shotgun (WGS) entry which is preliminary data.</text>
</comment>
<sequence>MTSAPTLTALDPDVRRALDAEVDASIRWLWRFSTADPSSPGCGLVLDRDDEPGIGTVAATGFALAAWCVGVERGVLDRAAVLERVRGTLRTLEFSVPHRNGFLAHFVDPATGARHGRSEYSTIDTTLALLGAVAAAGYLDEPDVRDTVDRLLGRIDWTWLVAREDGRTVLRMAWVADAGDDYGAEADAGGFVSSWSMTAEQLPMYLLAAGHPGVPAGLARALWDGFEKPRGEFGGHGCVYEPGGTLFTYHFPIAFFPFGRFRDVDGRDWWANAREATLASRAWCAAESHRFRTFAAGLWGPAAGLGPDGYVVNGAKPCRAPEPHCDGTVPPVSLLGALALAPAETQPALRRLFTEHPAASGEWGLTDGVNLEGPEPWYAPARFGLNKGAGALLGAVALGSTLIWDAVESHPWTRRGIAALGFSAAS</sequence>
<reference evidence="2 3" key="1">
    <citation type="submission" date="2024-09" db="EMBL/GenBank/DDBJ databases">
        <authorList>
            <person name="Sun Q."/>
            <person name="Mori K."/>
        </authorList>
    </citation>
    <scope>NUCLEOTIDE SEQUENCE [LARGE SCALE GENOMIC DNA]</scope>
    <source>
        <strain evidence="2 3">TISTR 1856</strain>
    </source>
</reference>